<evidence type="ECO:0000313" key="2">
    <source>
        <dbReference type="EMBL" id="KAL1198294.1"/>
    </source>
</evidence>
<dbReference type="PANTHER" id="PTHR14379:SF19">
    <property type="entry name" value="ENDONUCLEASE OR GLYCOSYL HYDROLASE-RELATED"/>
    <property type="match status" value="1"/>
</dbReference>
<sequence>MMKKATQEEGVAVTWVFWDMNMCPVPTDPSVVRGCILKKNGYCGPLNVTAFGKLGDVPTNILRKVYSSGITLHNVPYGPSDTANLISEWSHQCNIIMVISNAKIFAYQSDFLKSRFNLIEPFPNDSLESFCLADLGELEEDECSETGESAFWICSVCNYHNTPIKGFENFTAHLSSTSHQHNLSELLPISYELGSLSSPLSEPPEINLEAVTWVFWDINMCPVPPGCDPRRVGPCIKRFLEKKGYSGPLTITAIGVLTNVPFDILGGVYPSGIALNNVYETGLSASSDLIYDFTDSNPPPANILVISDAKNFDSDYAFELQSEGYNLLQPFPCDSLESFFLADSGALEKGKCSESALWICSVCSHDNQGFKNFTTHVTSRRHEQELLDWLPGNARFLSRENIP</sequence>
<dbReference type="Proteomes" id="UP001558713">
    <property type="component" value="Unassembled WGS sequence"/>
</dbReference>
<keyword evidence="3" id="KW-1185">Reference proteome</keyword>
<accession>A0ABD1A5J9</accession>
<dbReference type="Pfam" id="PF01936">
    <property type="entry name" value="NYN"/>
    <property type="match status" value="1"/>
</dbReference>
<evidence type="ECO:0000313" key="3">
    <source>
        <dbReference type="Proteomes" id="UP001558713"/>
    </source>
</evidence>
<name>A0ABD1A5J9_CARAN</name>
<dbReference type="EMBL" id="JBANAX010000669">
    <property type="protein sequence ID" value="KAL1198294.1"/>
    <property type="molecule type" value="Genomic_DNA"/>
</dbReference>
<evidence type="ECO:0000259" key="1">
    <source>
        <dbReference type="Pfam" id="PF01936"/>
    </source>
</evidence>
<feature type="domain" description="NYN" evidence="1">
    <location>
        <begin position="212"/>
        <end position="314"/>
    </location>
</feature>
<dbReference type="InterPro" id="IPR021139">
    <property type="entry name" value="NYN"/>
</dbReference>
<organism evidence="2 3">
    <name type="scientific">Cardamine amara subsp. amara</name>
    <dbReference type="NCBI Taxonomy" id="228776"/>
    <lineage>
        <taxon>Eukaryota</taxon>
        <taxon>Viridiplantae</taxon>
        <taxon>Streptophyta</taxon>
        <taxon>Embryophyta</taxon>
        <taxon>Tracheophyta</taxon>
        <taxon>Spermatophyta</taxon>
        <taxon>Magnoliopsida</taxon>
        <taxon>eudicotyledons</taxon>
        <taxon>Gunneridae</taxon>
        <taxon>Pentapetalae</taxon>
        <taxon>rosids</taxon>
        <taxon>malvids</taxon>
        <taxon>Brassicales</taxon>
        <taxon>Brassicaceae</taxon>
        <taxon>Cardamineae</taxon>
        <taxon>Cardamine</taxon>
    </lineage>
</organism>
<dbReference type="PANTHER" id="PTHR14379">
    <property type="entry name" value="LIMKAIN B LKAP"/>
    <property type="match status" value="1"/>
</dbReference>
<dbReference type="AlphaFoldDB" id="A0ABD1A5J9"/>
<dbReference type="InterPro" id="IPR024768">
    <property type="entry name" value="Marf1"/>
</dbReference>
<proteinExistence type="predicted"/>
<comment type="caution">
    <text evidence="2">The sequence shown here is derived from an EMBL/GenBank/DDBJ whole genome shotgun (WGS) entry which is preliminary data.</text>
</comment>
<dbReference type="CDD" id="cd10910">
    <property type="entry name" value="PIN_limkain_b1_N_like"/>
    <property type="match status" value="2"/>
</dbReference>
<reference evidence="2 3" key="1">
    <citation type="submission" date="2024-04" db="EMBL/GenBank/DDBJ databases">
        <title>Genome assembly C_amara_ONT_v2.</title>
        <authorList>
            <person name="Yant L."/>
            <person name="Moore C."/>
            <person name="Slenker M."/>
        </authorList>
    </citation>
    <scope>NUCLEOTIDE SEQUENCE [LARGE SCALE GENOMIC DNA]</scope>
    <source>
        <tissue evidence="2">Leaf</tissue>
    </source>
</reference>
<gene>
    <name evidence="2" type="ORF">V5N11_001956</name>
</gene>
<protein>
    <recommendedName>
        <fullName evidence="1">NYN domain-containing protein</fullName>
    </recommendedName>
</protein>